<dbReference type="InterPro" id="IPR036392">
    <property type="entry name" value="PLAT/LH2_dom_sf"/>
</dbReference>
<name>A0ABM1W259_APLCA</name>
<feature type="transmembrane region" description="Helical" evidence="2">
    <location>
        <begin position="1488"/>
        <end position="1513"/>
    </location>
</feature>
<gene>
    <name evidence="4" type="primary">LOC101848797</name>
</gene>
<feature type="compositionally biased region" description="Polar residues" evidence="1">
    <location>
        <begin position="731"/>
        <end position="756"/>
    </location>
</feature>
<feature type="transmembrane region" description="Helical" evidence="2">
    <location>
        <begin position="226"/>
        <end position="249"/>
    </location>
</feature>
<feature type="transmembrane region" description="Helical" evidence="2">
    <location>
        <begin position="1534"/>
        <end position="1556"/>
    </location>
</feature>
<protein>
    <submittedName>
        <fullName evidence="4">Uncharacterized protein LOC101848797 isoform X1</fullName>
    </submittedName>
</protein>
<evidence type="ECO:0000313" key="3">
    <source>
        <dbReference type="Proteomes" id="UP000694888"/>
    </source>
</evidence>
<dbReference type="Proteomes" id="UP000694888">
    <property type="component" value="Unplaced"/>
</dbReference>
<reference evidence="4" key="1">
    <citation type="submission" date="2025-08" db="UniProtKB">
        <authorList>
            <consortium name="RefSeq"/>
        </authorList>
    </citation>
    <scope>IDENTIFICATION</scope>
</reference>
<feature type="transmembrane region" description="Helical" evidence="2">
    <location>
        <begin position="29"/>
        <end position="52"/>
    </location>
</feature>
<evidence type="ECO:0000256" key="1">
    <source>
        <dbReference type="SAM" id="MobiDB-lite"/>
    </source>
</evidence>
<proteinExistence type="predicted"/>
<organism evidence="3 4">
    <name type="scientific">Aplysia californica</name>
    <name type="common">California sea hare</name>
    <dbReference type="NCBI Taxonomy" id="6500"/>
    <lineage>
        <taxon>Eukaryota</taxon>
        <taxon>Metazoa</taxon>
        <taxon>Spiralia</taxon>
        <taxon>Lophotrochozoa</taxon>
        <taxon>Mollusca</taxon>
        <taxon>Gastropoda</taxon>
        <taxon>Heterobranchia</taxon>
        <taxon>Euthyneura</taxon>
        <taxon>Tectipleura</taxon>
        <taxon>Aplysiida</taxon>
        <taxon>Aplysioidea</taxon>
        <taxon>Aplysiidae</taxon>
        <taxon>Aplysia</taxon>
    </lineage>
</organism>
<keyword evidence="2" id="KW-0812">Transmembrane</keyword>
<dbReference type="SUPFAM" id="SSF49723">
    <property type="entry name" value="Lipase/lipooxygenase domain (PLAT/LH2 domain)"/>
    <property type="match status" value="1"/>
</dbReference>
<feature type="region of interest" description="Disordered" evidence="1">
    <location>
        <begin position="726"/>
        <end position="756"/>
    </location>
</feature>
<feature type="transmembrane region" description="Helical" evidence="2">
    <location>
        <begin position="269"/>
        <end position="290"/>
    </location>
</feature>
<dbReference type="GeneID" id="101848797"/>
<sequence>MSSVNLSYEHNVEDVLDFEIDTDKPGGTFAVSVGALLMLAYFLSLVVSYLHIRTDSIVYPMARAPTGQYFCEYFILIRTSLRPESSFDRQLRGRIFIQLFGSFADSPVLLLKKGRGIQFFFARGATNIFVFHSPYDLGDIVSFKFEFINDAPYEIPFISWFPSFVSVLRPATKKHWGCQPEEKLFCHDKMAMTFDCTPGLRDSNGILKSLFLYHNWLSMMNSPVRFGMYSNIVNTIMVYFSPVMILSILELYQFVQDSRDAPQYLPEILKTPEVCVALTVVLVWITQLLLEALLRNTAPKSYCASLKLYDGLADVIESPFIGRDFLVEYDWEGVKPLIPRHGVVMAMGSSHGYAQSVFNIGKLHSVYNLWGIYTLEEQREWSIFTRSINAAALPLPPSMRWLAKETWSIKEEILVNQYERTHDSPVCLFCSWLRDWPAPYINEPQQAGVIFSNIICKDILTLIKMENRLTRARFARVCLFQWHGLLCFVFLYFILQEADRRNEATSAIKAFIRRTVDQFSNRNAREIQAKWELRKRHFQSVFKGKIRSVTSLPAGVLQIKDELELFAHHQPHYDYLTSKQDVTRNLLEDEWDDENMSAQPFVFTTCKIASSILKRIFPVMKKANTELKSRWSNDGSWDFDNFETDELIFEKNGDNCSGSGLFKAGTRRTNKKTNGSGDDALNVSNEAHEIEHQSPCRKMNVRMDCYDDIEPTGYYEVEECPERRKRKRFSGNLSGRKSSSGLHTGPSANQPCSSRTSVKESWKFDQNNCALEDLQQEKKDKDQIVKEKLEKKRRTNEPVQKVEGVTDEKKIVNKEVQDVDDLEDRKSCPISSFETVKLGCSYNKSVMPKENPSNPSMLLRHKDELSGYCCGTEKCELYLEIHKKVGHISLEIIRKQLLKLLHYAMDSRFNRLERSKCWLRKKLVTTTFESMVKKAQLFDDSMFRPTNEDKNSFVGFICNELMTSNLTILEVMLDVVDINRQVCKMLQAKEMADSLALNNPGDGQKKANLKGGKKDKTRPPRCLFCAKILKIETNAMTKGCYNMEKLVKFFTRDTIIVAEKEINLQFISKMTVQSYCAMIVNISKKELLMELEDPPLVLSTKMIRAMIYSLLDENLPKHKDLKDMSAEELRRMGTRRQRIQARHDPLSGNRLKESQEQKRRKALIQALVDEFSTKWRVNVKENTLVYSAELLAQCLVQERILGFSIYSGFISKEHEMLLDGSRSRLAEVEEKAYNTVIFIARKFLSPILTEILNSGNEVDVLFMKQKMEINYFVEAINVIQVSKVPSFLKTCCHYIEDIVTVKMEEFKEFRLYMKNLKPMRDLFLTPNLKLMKGKKFKIDSGLVEPQEETQPMAIASPILRWGPVAVKGEKPLPEELKTVVNKTADFDTLLTQVISNSAGDPVKEALVSGFLKSHEEAETFLRTKAMENTKQLQSHLAKVQARLTDQIAVASQSMADAFVIDTDFQRDFLSEELFNVEFYSTGKMNVPFGSLVGILICVFVVFVSIIASLFAIIKASQNGPEAMHTWVTRSFIALVCYGFVLEPIKCLIYCMFDLFLDSF</sequence>
<keyword evidence="2" id="KW-1133">Transmembrane helix</keyword>
<feature type="transmembrane region" description="Helical" evidence="2">
    <location>
        <begin position="474"/>
        <end position="495"/>
    </location>
</feature>
<evidence type="ECO:0000256" key="2">
    <source>
        <dbReference type="SAM" id="Phobius"/>
    </source>
</evidence>
<dbReference type="RefSeq" id="XP_035828752.1">
    <property type="nucleotide sequence ID" value="XM_035972859.1"/>
</dbReference>
<dbReference type="Gene3D" id="2.60.60.20">
    <property type="entry name" value="PLAT/LH2 domain"/>
    <property type="match status" value="1"/>
</dbReference>
<keyword evidence="3" id="KW-1185">Reference proteome</keyword>
<accession>A0ABM1W259</accession>
<keyword evidence="2" id="KW-0472">Membrane</keyword>
<feature type="region of interest" description="Disordered" evidence="1">
    <location>
        <begin position="997"/>
        <end position="1017"/>
    </location>
</feature>
<evidence type="ECO:0000313" key="4">
    <source>
        <dbReference type="RefSeq" id="XP_035828752.1"/>
    </source>
</evidence>